<evidence type="ECO:0000313" key="2">
    <source>
        <dbReference type="Proteomes" id="UP000716291"/>
    </source>
</evidence>
<dbReference type="EMBL" id="JAANQT010010944">
    <property type="protein sequence ID" value="KAG1274704.1"/>
    <property type="molecule type" value="Genomic_DNA"/>
</dbReference>
<dbReference type="AlphaFoldDB" id="A0A9P7BJ09"/>
<accession>A0A9P7BJ09</accession>
<gene>
    <name evidence="1" type="ORF">G6F64_015062</name>
</gene>
<dbReference type="Proteomes" id="UP000716291">
    <property type="component" value="Unassembled WGS sequence"/>
</dbReference>
<comment type="caution">
    <text evidence="1">The sequence shown here is derived from an EMBL/GenBank/DDBJ whole genome shotgun (WGS) entry which is preliminary data.</text>
</comment>
<reference evidence="1" key="1">
    <citation type="journal article" date="2020" name="Microb. Genom.">
        <title>Genetic diversity of clinical and environmental Mucorales isolates obtained from an investigation of mucormycosis cases among solid organ transplant recipients.</title>
        <authorList>
            <person name="Nguyen M.H."/>
            <person name="Kaul D."/>
            <person name="Muto C."/>
            <person name="Cheng S.J."/>
            <person name="Richter R.A."/>
            <person name="Bruno V.M."/>
            <person name="Liu G."/>
            <person name="Beyhan S."/>
            <person name="Sundermann A.J."/>
            <person name="Mounaud S."/>
            <person name="Pasculle A.W."/>
            <person name="Nierman W.C."/>
            <person name="Driscoll E."/>
            <person name="Cumbie R."/>
            <person name="Clancy C.J."/>
            <person name="Dupont C.L."/>
        </authorList>
    </citation>
    <scope>NUCLEOTIDE SEQUENCE</scope>
    <source>
        <strain evidence="1">GL11</strain>
    </source>
</reference>
<proteinExistence type="predicted"/>
<evidence type="ECO:0000313" key="1">
    <source>
        <dbReference type="EMBL" id="KAG1274704.1"/>
    </source>
</evidence>
<sequence length="79" mass="8346">MHGDFTAFSDDDRHAVFNLKGNRGARGSDDVAAGGDFAALMQFRQRSVAIANPSATGDFVDDCGRRVGHVGSVSGSYPR</sequence>
<protein>
    <submittedName>
        <fullName evidence="1">Uncharacterized protein</fullName>
    </submittedName>
</protein>
<keyword evidence="2" id="KW-1185">Reference proteome</keyword>
<organism evidence="1 2">
    <name type="scientific">Rhizopus oryzae</name>
    <name type="common">Mucormycosis agent</name>
    <name type="synonym">Rhizopus arrhizus var. delemar</name>
    <dbReference type="NCBI Taxonomy" id="64495"/>
    <lineage>
        <taxon>Eukaryota</taxon>
        <taxon>Fungi</taxon>
        <taxon>Fungi incertae sedis</taxon>
        <taxon>Mucoromycota</taxon>
        <taxon>Mucoromycotina</taxon>
        <taxon>Mucoromycetes</taxon>
        <taxon>Mucorales</taxon>
        <taxon>Mucorineae</taxon>
        <taxon>Rhizopodaceae</taxon>
        <taxon>Rhizopus</taxon>
    </lineage>
</organism>
<name>A0A9P7BJ09_RHIOR</name>